<keyword evidence="7" id="KW-0436">Ligase</keyword>
<dbReference type="PANTHER" id="PTHR37422">
    <property type="entry name" value="TEICHURONIC ACID BIOSYNTHESIS PROTEIN TUAE"/>
    <property type="match status" value="1"/>
</dbReference>
<keyword evidence="3 5" id="KW-1133">Transmembrane helix</keyword>
<dbReference type="GO" id="GO:0016874">
    <property type="term" value="F:ligase activity"/>
    <property type="evidence" value="ECO:0007669"/>
    <property type="project" value="UniProtKB-KW"/>
</dbReference>
<sequence>MSLVNATHGLLAVYLLTLLAIPRAQTPLAAAVCLLCLLAGYRYRLAPLGQRLCQHWAMAVPLLAYASLYVLHILSGRAGARDWDQVLICLLSAGVLLSSLPARGPDPYRWLLPAAALGGVGALLVACWQYLWLDIPRPYGHLGAGPLGTGAIKFSDLSALLAVFALQLMLRAPLPRQRLLGGVGVAAGLGATILSQGRGALLGVAFAVTVYALLVWLKRRTMPAGEPQKLVGETRKPAGGRGPGHVRLLKWLVVVLCGAAVLAGGTRFVGSRFAEIGPQMARFHAGDYDSEVSQRLALWSIALRAGRHAPLTGVGFAGFEAETQRQRDSGELPRQAIVYYAGPHNEYLAGLASAGIPGLLVIVLFFWAPLVVGCRRFLRNQRPDESLMLVLLSASYAVFTLTDSLLDRQITLLAYMLLASWLLSASGSGAPAASGPEQVSWAEGVPLPGSAPLSGGPSLPGGASLPVGGALRGARAARAGMVGS</sequence>
<feature type="transmembrane region" description="Helical" evidence="5">
    <location>
        <begin position="54"/>
        <end position="74"/>
    </location>
</feature>
<feature type="transmembrane region" description="Helical" evidence="5">
    <location>
        <begin position="154"/>
        <end position="170"/>
    </location>
</feature>
<keyword evidence="4 5" id="KW-0472">Membrane</keyword>
<comment type="caution">
    <text evidence="7">The sequence shown here is derived from an EMBL/GenBank/DDBJ whole genome shotgun (WGS) entry which is preliminary data.</text>
</comment>
<reference evidence="7 8" key="1">
    <citation type="submission" date="2018-11" db="EMBL/GenBank/DDBJ databases">
        <title>Genome sequencing of Lautropia sp. KCOM 2505 (= ChDC F240).</title>
        <authorList>
            <person name="Kook J.-K."/>
            <person name="Park S.-N."/>
            <person name="Lim Y.K."/>
        </authorList>
    </citation>
    <scope>NUCLEOTIDE SEQUENCE [LARGE SCALE GENOMIC DNA]</scope>
    <source>
        <strain evidence="7 8">KCOM 2505</strain>
    </source>
</reference>
<dbReference type="AlphaFoldDB" id="A0A3R8LS23"/>
<accession>A0A3R8LS23</accession>
<organism evidence="7 8">
    <name type="scientific">Lautropia dentalis</name>
    <dbReference type="NCBI Taxonomy" id="2490857"/>
    <lineage>
        <taxon>Bacteria</taxon>
        <taxon>Pseudomonadati</taxon>
        <taxon>Pseudomonadota</taxon>
        <taxon>Betaproteobacteria</taxon>
        <taxon>Burkholderiales</taxon>
        <taxon>Burkholderiaceae</taxon>
        <taxon>Lautropia</taxon>
    </lineage>
</organism>
<feature type="transmembrane region" description="Helical" evidence="5">
    <location>
        <begin position="251"/>
        <end position="270"/>
    </location>
</feature>
<feature type="domain" description="O-antigen ligase-related" evidence="6">
    <location>
        <begin position="185"/>
        <end position="362"/>
    </location>
</feature>
<evidence type="ECO:0000256" key="1">
    <source>
        <dbReference type="ARBA" id="ARBA00004141"/>
    </source>
</evidence>
<evidence type="ECO:0000313" key="7">
    <source>
        <dbReference type="EMBL" id="RRN44957.1"/>
    </source>
</evidence>
<feature type="transmembrane region" description="Helical" evidence="5">
    <location>
        <begin position="347"/>
        <end position="374"/>
    </location>
</feature>
<dbReference type="PANTHER" id="PTHR37422:SF17">
    <property type="entry name" value="O-ANTIGEN LIGASE"/>
    <property type="match status" value="1"/>
</dbReference>
<dbReference type="Proteomes" id="UP000270261">
    <property type="component" value="Unassembled WGS sequence"/>
</dbReference>
<keyword evidence="2 5" id="KW-0812">Transmembrane</keyword>
<dbReference type="EMBL" id="RRUE01000001">
    <property type="protein sequence ID" value="RRN44957.1"/>
    <property type="molecule type" value="Genomic_DNA"/>
</dbReference>
<gene>
    <name evidence="7" type="ORF">EHV23_01405</name>
</gene>
<protein>
    <submittedName>
        <fullName evidence="7">O-antigen ligase domain-containing protein</fullName>
    </submittedName>
</protein>
<evidence type="ECO:0000256" key="5">
    <source>
        <dbReference type="SAM" id="Phobius"/>
    </source>
</evidence>
<evidence type="ECO:0000256" key="4">
    <source>
        <dbReference type="ARBA" id="ARBA00023136"/>
    </source>
</evidence>
<comment type="subcellular location">
    <subcellularLocation>
        <location evidence="1">Membrane</location>
        <topology evidence="1">Multi-pass membrane protein</topology>
    </subcellularLocation>
</comment>
<keyword evidence="8" id="KW-1185">Reference proteome</keyword>
<evidence type="ECO:0000256" key="2">
    <source>
        <dbReference type="ARBA" id="ARBA00022692"/>
    </source>
</evidence>
<dbReference type="RefSeq" id="WP_125094388.1">
    <property type="nucleotide sequence ID" value="NZ_RRUE01000001.1"/>
</dbReference>
<feature type="transmembrane region" description="Helical" evidence="5">
    <location>
        <begin position="110"/>
        <end position="133"/>
    </location>
</feature>
<proteinExistence type="predicted"/>
<dbReference type="OrthoDB" id="115889at2"/>
<evidence type="ECO:0000259" key="6">
    <source>
        <dbReference type="Pfam" id="PF04932"/>
    </source>
</evidence>
<feature type="transmembrane region" description="Helical" evidence="5">
    <location>
        <begin position="199"/>
        <end position="217"/>
    </location>
</feature>
<dbReference type="GO" id="GO:0016020">
    <property type="term" value="C:membrane"/>
    <property type="evidence" value="ECO:0007669"/>
    <property type="project" value="UniProtKB-SubCell"/>
</dbReference>
<dbReference type="InterPro" id="IPR007016">
    <property type="entry name" value="O-antigen_ligase-rel_domated"/>
</dbReference>
<feature type="transmembrane region" description="Helical" evidence="5">
    <location>
        <begin position="386"/>
        <end position="406"/>
    </location>
</feature>
<name>A0A3R8LS23_9BURK</name>
<dbReference type="Pfam" id="PF04932">
    <property type="entry name" value="Wzy_C"/>
    <property type="match status" value="1"/>
</dbReference>
<dbReference type="InterPro" id="IPR051533">
    <property type="entry name" value="WaaL-like"/>
</dbReference>
<evidence type="ECO:0000313" key="8">
    <source>
        <dbReference type="Proteomes" id="UP000270261"/>
    </source>
</evidence>
<evidence type="ECO:0000256" key="3">
    <source>
        <dbReference type="ARBA" id="ARBA00022989"/>
    </source>
</evidence>